<proteinExistence type="predicted"/>
<organism evidence="2 3">
    <name type="scientific">Eptatretus burgeri</name>
    <name type="common">Inshore hagfish</name>
    <dbReference type="NCBI Taxonomy" id="7764"/>
    <lineage>
        <taxon>Eukaryota</taxon>
        <taxon>Metazoa</taxon>
        <taxon>Chordata</taxon>
        <taxon>Craniata</taxon>
        <taxon>Vertebrata</taxon>
        <taxon>Cyclostomata</taxon>
        <taxon>Myxini</taxon>
        <taxon>Myxiniformes</taxon>
        <taxon>Myxinidae</taxon>
        <taxon>Eptatretinae</taxon>
        <taxon>Eptatretus</taxon>
    </lineage>
</organism>
<feature type="region of interest" description="Disordered" evidence="1">
    <location>
        <begin position="128"/>
        <end position="148"/>
    </location>
</feature>
<protein>
    <submittedName>
        <fullName evidence="2">Uncharacterized protein</fullName>
    </submittedName>
</protein>
<evidence type="ECO:0000313" key="3">
    <source>
        <dbReference type="Proteomes" id="UP000694388"/>
    </source>
</evidence>
<accession>A0A8C4NHB9</accession>
<evidence type="ECO:0000313" key="2">
    <source>
        <dbReference type="Ensembl" id="ENSEBUP00000006765.1"/>
    </source>
</evidence>
<sequence>MISVAYDALHSLLSVKIIEATSTHWARTIECHAWPNIKVSVCPRHAFPDHFSQRSTSDCRKACISFEKVHRFCNVSKEMCQQQGACLHFCLRAQNGLRKIPVGDAVLSLKAIPCINVANAEILSTSFTNEESPSSPEFQDRSSIQLRKPQCPDPDLVKLLQKRPDKEAKKFLKNFCKTVEEKGCT</sequence>
<keyword evidence="3" id="KW-1185">Reference proteome</keyword>
<dbReference type="AlphaFoldDB" id="A0A8C4NHB9"/>
<dbReference type="Proteomes" id="UP000694388">
    <property type="component" value="Unplaced"/>
</dbReference>
<name>A0A8C4NHB9_EPTBU</name>
<reference evidence="2" key="2">
    <citation type="submission" date="2025-09" db="UniProtKB">
        <authorList>
            <consortium name="Ensembl"/>
        </authorList>
    </citation>
    <scope>IDENTIFICATION</scope>
</reference>
<evidence type="ECO:0000256" key="1">
    <source>
        <dbReference type="SAM" id="MobiDB-lite"/>
    </source>
</evidence>
<reference evidence="2" key="1">
    <citation type="submission" date="2025-08" db="UniProtKB">
        <authorList>
            <consortium name="Ensembl"/>
        </authorList>
    </citation>
    <scope>IDENTIFICATION</scope>
</reference>
<feature type="compositionally biased region" description="Polar residues" evidence="1">
    <location>
        <begin position="128"/>
        <end position="145"/>
    </location>
</feature>
<dbReference type="Ensembl" id="ENSEBUT00000007228.1">
    <property type="protein sequence ID" value="ENSEBUP00000006765.1"/>
    <property type="gene ID" value="ENSEBUG00000004456.1"/>
</dbReference>